<dbReference type="AlphaFoldDB" id="A0AAD9HH98"/>
<keyword evidence="2" id="KW-1185">Reference proteome</keyword>
<organism evidence="1 2">
    <name type="scientific">Colletotrichum zoysiae</name>
    <dbReference type="NCBI Taxonomy" id="1216348"/>
    <lineage>
        <taxon>Eukaryota</taxon>
        <taxon>Fungi</taxon>
        <taxon>Dikarya</taxon>
        <taxon>Ascomycota</taxon>
        <taxon>Pezizomycotina</taxon>
        <taxon>Sordariomycetes</taxon>
        <taxon>Hypocreomycetidae</taxon>
        <taxon>Glomerellales</taxon>
        <taxon>Glomerellaceae</taxon>
        <taxon>Colletotrichum</taxon>
        <taxon>Colletotrichum graminicola species complex</taxon>
    </lineage>
</organism>
<protein>
    <submittedName>
        <fullName evidence="1">Uncharacterized protein</fullName>
    </submittedName>
</protein>
<proteinExistence type="predicted"/>
<evidence type="ECO:0000313" key="1">
    <source>
        <dbReference type="EMBL" id="KAK2029090.1"/>
    </source>
</evidence>
<accession>A0AAD9HH98</accession>
<dbReference type="Proteomes" id="UP001232148">
    <property type="component" value="Unassembled WGS sequence"/>
</dbReference>
<comment type="caution">
    <text evidence="1">The sequence shown here is derived from an EMBL/GenBank/DDBJ whole genome shotgun (WGS) entry which is preliminary data.</text>
</comment>
<name>A0AAD9HH98_9PEZI</name>
<dbReference type="EMBL" id="MU842868">
    <property type="protein sequence ID" value="KAK2029090.1"/>
    <property type="molecule type" value="Genomic_DNA"/>
</dbReference>
<reference evidence="1" key="1">
    <citation type="submission" date="2021-06" db="EMBL/GenBank/DDBJ databases">
        <title>Comparative genomics, transcriptomics and evolutionary studies reveal genomic signatures of adaptation to plant cell wall in hemibiotrophic fungi.</title>
        <authorList>
            <consortium name="DOE Joint Genome Institute"/>
            <person name="Baroncelli R."/>
            <person name="Diaz J.F."/>
            <person name="Benocci T."/>
            <person name="Peng M."/>
            <person name="Battaglia E."/>
            <person name="Haridas S."/>
            <person name="Andreopoulos W."/>
            <person name="Labutti K."/>
            <person name="Pangilinan J."/>
            <person name="Floch G.L."/>
            <person name="Makela M.R."/>
            <person name="Henrissat B."/>
            <person name="Grigoriev I.V."/>
            <person name="Crouch J.A."/>
            <person name="De Vries R.P."/>
            <person name="Sukno S.A."/>
            <person name="Thon M.R."/>
        </authorList>
    </citation>
    <scope>NUCLEOTIDE SEQUENCE</scope>
    <source>
        <strain evidence="1">MAFF235873</strain>
    </source>
</reference>
<gene>
    <name evidence="1" type="ORF">LX32DRAFT_376482</name>
</gene>
<sequence length="192" mass="20834">MSCPLFREDEARPGAYEMNNQGQFGKVSDSLCMAPPLVDMVPGINSFFASASLAFLSRLSSLPCQLLHVVRPAERGGERGQRDEHDCLNETKTSALVSCARFLVPSFLNSRPVAFSLSLSLCVCVSLLADDTIKRQSGKRGLGLMDPDRSVSINSCSGRIRRRGEIKKGDRPLTQAGPLVFGFGLGTLHGWC</sequence>
<evidence type="ECO:0000313" key="2">
    <source>
        <dbReference type="Proteomes" id="UP001232148"/>
    </source>
</evidence>